<reference evidence="1 2" key="1">
    <citation type="submission" date="2019-10" db="EMBL/GenBank/DDBJ databases">
        <title>Extracellular Electron Transfer in a Candidatus Methanoperedens spp. Enrichment Culture.</title>
        <authorList>
            <person name="Berger S."/>
            <person name="Rangel Shaw D."/>
            <person name="Berben T."/>
            <person name="In 'T Zandt M."/>
            <person name="Frank J."/>
            <person name="Reimann J."/>
            <person name="Jetten M.S.M."/>
            <person name="Welte C.U."/>
        </authorList>
    </citation>
    <scope>NUCLEOTIDE SEQUENCE [LARGE SCALE GENOMIC DNA]</scope>
    <source>
        <strain evidence="1">SB12</strain>
    </source>
</reference>
<dbReference type="Proteomes" id="UP000460298">
    <property type="component" value="Unassembled WGS sequence"/>
</dbReference>
<proteinExistence type="predicted"/>
<dbReference type="AlphaFoldDB" id="A0A833LWN5"/>
<sequence length="771" mass="81672">MNGPGFGELGDGGNRPSGIYLGFYNKLDLVNRYIDGKDSDRMERMAGSIDPLTATVNQFNPVSMIATAMQNVRVASEVYGTGEGYMWEAQALGAVKGALPAIGAAIGSIAGPAGTAIGSAIGSALASTIHVDAKTGKRDYQTTDQTGISLAIAAATWSASSYAQSAMTAAQQSAEAIRMTQEAIAITSAAVSGGMKYDENGRLQGGFDVTGASISAVSSYAGENWGGAFGGGKVGSFLASDITSTILNTGVQYYNYSHGYQNNYAALANPDLTRLGSLAGGLGVAAYNDNKAREFIGWARDAGHSEEAIINGLNTLGYSEFAEQLQNELANQTDQAYRVGMSAAGLMRRKEEEAGWVDEYGGVSDFDDLYGLPEGYRLVNGASPPTVGYGAINPVASAAIGLQAQSGSTGLDYGAALLHRLGSVVKGVVNFYEGAKNFVLLGQFGSDDDIVAAAGREGGYRAMVAMKQRLGMPLDDSEAILMSMEKRLSFLEAKQRSISGRGDYSSSGGLNDFETEELSVLRLSYQQALGQFETLYQAEIASVNQKPSGDVAGGIVSSPLAKFFFGTKGSDGFLEDAAEFLGHVTWGLHGTLWGASFALLNVTLGNAFVAGVRFRNWYNKSTGPVPDWASVSIGGPNGEDDIIGLYGGFLNWAPNGSAMTLGSFVFFNGMGAKNALTSGKVSKHYDSNTLFSLASHEEGHEDQNLVYGPLQPIFGFLFSLLPNWLDSGLRSSQVKQKWRNSNWYWLDRQANQWHGDYSPNHPDSAQEDALK</sequence>
<comment type="caution">
    <text evidence="1">The sequence shown here is derived from an EMBL/GenBank/DDBJ whole genome shotgun (WGS) entry which is preliminary data.</text>
</comment>
<protein>
    <submittedName>
        <fullName evidence="1">Uncharacterized protein</fullName>
    </submittedName>
</protein>
<name>A0A833LWN5_9LEPT</name>
<dbReference type="EMBL" id="WBUI01000054">
    <property type="protein sequence ID" value="KAB2928252.1"/>
    <property type="molecule type" value="Genomic_DNA"/>
</dbReference>
<organism evidence="1 2">
    <name type="scientific">Leptonema illini</name>
    <dbReference type="NCBI Taxonomy" id="183"/>
    <lineage>
        <taxon>Bacteria</taxon>
        <taxon>Pseudomonadati</taxon>
        <taxon>Spirochaetota</taxon>
        <taxon>Spirochaetia</taxon>
        <taxon>Leptospirales</taxon>
        <taxon>Leptospiraceae</taxon>
        <taxon>Leptonema</taxon>
    </lineage>
</organism>
<evidence type="ECO:0000313" key="2">
    <source>
        <dbReference type="Proteomes" id="UP000460298"/>
    </source>
</evidence>
<gene>
    <name evidence="1" type="ORF">F9K24_22110</name>
</gene>
<accession>A0A833LWN5</accession>
<evidence type="ECO:0000313" key="1">
    <source>
        <dbReference type="EMBL" id="KAB2928252.1"/>
    </source>
</evidence>